<dbReference type="SUPFAM" id="SSF52833">
    <property type="entry name" value="Thioredoxin-like"/>
    <property type="match status" value="1"/>
</dbReference>
<evidence type="ECO:0000313" key="5">
    <source>
        <dbReference type="RefSeq" id="XP_026490501.2"/>
    </source>
</evidence>
<dbReference type="RefSeq" id="XP_026490501.2">
    <property type="nucleotide sequence ID" value="XM_026634716.2"/>
</dbReference>
<dbReference type="GeneID" id="113396675"/>
<dbReference type="InterPro" id="IPR031827">
    <property type="entry name" value="DUF4746"/>
</dbReference>
<feature type="compositionally biased region" description="Acidic residues" evidence="1">
    <location>
        <begin position="567"/>
        <end position="596"/>
    </location>
</feature>
<feature type="region of interest" description="Disordered" evidence="1">
    <location>
        <begin position="512"/>
        <end position="609"/>
    </location>
</feature>
<evidence type="ECO:0000259" key="3">
    <source>
        <dbReference type="Pfam" id="PF15928"/>
    </source>
</evidence>
<dbReference type="Proteomes" id="UP001652626">
    <property type="component" value="Chromosome 4"/>
</dbReference>
<dbReference type="InterPro" id="IPR013766">
    <property type="entry name" value="Thioredoxin_domain"/>
</dbReference>
<dbReference type="OrthoDB" id="10263751at2759"/>
<dbReference type="CDD" id="cd02948">
    <property type="entry name" value="TRX_NDPK"/>
    <property type="match status" value="1"/>
</dbReference>
<feature type="domain" description="Thioredoxin" evidence="2">
    <location>
        <begin position="83"/>
        <end position="174"/>
    </location>
</feature>
<dbReference type="Pfam" id="PF00085">
    <property type="entry name" value="Thioredoxin"/>
    <property type="match status" value="1"/>
</dbReference>
<dbReference type="OMA" id="WSGPCTG"/>
<dbReference type="Gene3D" id="3.40.30.10">
    <property type="entry name" value="Glutaredoxin"/>
    <property type="match status" value="1"/>
</dbReference>
<evidence type="ECO:0000256" key="1">
    <source>
        <dbReference type="SAM" id="MobiDB-lite"/>
    </source>
</evidence>
<dbReference type="PANTHER" id="PTHR46135:SF3">
    <property type="entry name" value="NME_NM23 FAMILY MEMBER 8"/>
    <property type="match status" value="1"/>
</dbReference>
<protein>
    <submittedName>
        <fullName evidence="5">Uncharacterized protein LOC113396675</fullName>
    </submittedName>
</protein>
<feature type="domain" description="DUF4746" evidence="3">
    <location>
        <begin position="175"/>
        <end position="519"/>
    </location>
</feature>
<dbReference type="InterPro" id="IPR051766">
    <property type="entry name" value="TXND_domain-containing"/>
</dbReference>
<evidence type="ECO:0000259" key="2">
    <source>
        <dbReference type="Pfam" id="PF00085"/>
    </source>
</evidence>
<keyword evidence="4" id="KW-1185">Reference proteome</keyword>
<sequence length="609" mass="67017">MNIAFFQFAKILFPKQPQFPIKIPKNLNPILQCHLYRHRRHSHTCAALGGMSITSAVANAAAAAAAAGAGKKAAQVQLQAELNTDDEWNKFILRDGLLVVDVFTEWCGPCIGMVGNLKKIKVEIGGDNLHLAVAKADTIACLKRFRNRSEPTWMFLAGGQLINVVFGADAPRLARTIVEELQNEELVKKGERERPKRAPHELTPPEQELAVAQEKLNQQRREKEAVAAETARNLRRESRAKRLEIHFTDVCPALMMPHAQKNLRKISDVLEPYGVLVADKCPLVLGKHGARILAMEDPEFENPEAVASLIERPSLALLLKKLPDREGNIIEIARRTLFGDGLEMDDEQAKKLPSEELKANGIPGLFVPADRHQRASILDLLFPKLVGGLVEPPTSPDPPHIAMIFGAWQRRAVLTMASTAKLTNRLLRYGFFTDANVDEPKLLCKTVEKYEDRVEKDYSETIVLMIAVGVAEPALADPKDIPPEGPPEELLTLGPLHVSEDTVVGAEECERFFPPGYSEPEYKPKPKSKKKKKKRHDTKDETMDESVGDTTNDNIEEGNGEAGSADGEGEGDGDVEGEGDGELEGDGEDEGEEDDTHVDKATSPPPTTA</sequence>
<feature type="compositionally biased region" description="Basic residues" evidence="1">
    <location>
        <begin position="525"/>
        <end position="536"/>
    </location>
</feature>
<dbReference type="InterPro" id="IPR036249">
    <property type="entry name" value="Thioredoxin-like_sf"/>
</dbReference>
<evidence type="ECO:0000313" key="4">
    <source>
        <dbReference type="Proteomes" id="UP001652626"/>
    </source>
</evidence>
<proteinExistence type="predicted"/>
<gene>
    <name evidence="5" type="primary">LOC113396675</name>
</gene>
<name>A0A8B8I324_VANTA</name>
<dbReference type="AlphaFoldDB" id="A0A8B8I324"/>
<organism evidence="4 5">
    <name type="scientific">Vanessa tameamea</name>
    <name type="common">Kamehameha butterfly</name>
    <dbReference type="NCBI Taxonomy" id="334116"/>
    <lineage>
        <taxon>Eukaryota</taxon>
        <taxon>Metazoa</taxon>
        <taxon>Ecdysozoa</taxon>
        <taxon>Arthropoda</taxon>
        <taxon>Hexapoda</taxon>
        <taxon>Insecta</taxon>
        <taxon>Pterygota</taxon>
        <taxon>Neoptera</taxon>
        <taxon>Endopterygota</taxon>
        <taxon>Lepidoptera</taxon>
        <taxon>Glossata</taxon>
        <taxon>Ditrysia</taxon>
        <taxon>Papilionoidea</taxon>
        <taxon>Nymphalidae</taxon>
        <taxon>Nymphalinae</taxon>
        <taxon>Vanessa</taxon>
    </lineage>
</organism>
<accession>A0A8B8I324</accession>
<dbReference type="PANTHER" id="PTHR46135">
    <property type="entry name" value="NME/NM23 FAMILY MEMBER 8"/>
    <property type="match status" value="1"/>
</dbReference>
<dbReference type="Pfam" id="PF15928">
    <property type="entry name" value="DUF4746"/>
    <property type="match status" value="1"/>
</dbReference>
<reference evidence="5" key="1">
    <citation type="submission" date="2025-08" db="UniProtKB">
        <authorList>
            <consortium name="RefSeq"/>
        </authorList>
    </citation>
    <scope>IDENTIFICATION</scope>
    <source>
        <tissue evidence="5">Whole body</tissue>
    </source>
</reference>